<sequence length="176" mass="19658">MRYSILFWVRRFTGRGPSHAFFFLSFFVFPDPPTCVGFPIPTQDWRDPGILQGESPAGRAAPLKRRRFRAQRGKPIKAQNDVVWPFKTQNPSSHDGAFSEEKRLTVNTMKLSRDGLLSPPSTSATCGSGEKPTNATIHTCRPTKILSVSKRNAPEDDTKRSAQRPDLKAITKASQT</sequence>
<gene>
    <name evidence="1" type="ORF">RHMOL_Rhmol09G0146400</name>
</gene>
<dbReference type="EMBL" id="CM046396">
    <property type="protein sequence ID" value="KAI8538989.1"/>
    <property type="molecule type" value="Genomic_DNA"/>
</dbReference>
<comment type="caution">
    <text evidence="1">The sequence shown here is derived from an EMBL/GenBank/DDBJ whole genome shotgun (WGS) entry which is preliminary data.</text>
</comment>
<keyword evidence="2" id="KW-1185">Reference proteome</keyword>
<name>A0ACC0MEJ5_RHOML</name>
<dbReference type="Proteomes" id="UP001062846">
    <property type="component" value="Chromosome 9"/>
</dbReference>
<accession>A0ACC0MEJ5</accession>
<organism evidence="1 2">
    <name type="scientific">Rhododendron molle</name>
    <name type="common">Chinese azalea</name>
    <name type="synonym">Azalea mollis</name>
    <dbReference type="NCBI Taxonomy" id="49168"/>
    <lineage>
        <taxon>Eukaryota</taxon>
        <taxon>Viridiplantae</taxon>
        <taxon>Streptophyta</taxon>
        <taxon>Embryophyta</taxon>
        <taxon>Tracheophyta</taxon>
        <taxon>Spermatophyta</taxon>
        <taxon>Magnoliopsida</taxon>
        <taxon>eudicotyledons</taxon>
        <taxon>Gunneridae</taxon>
        <taxon>Pentapetalae</taxon>
        <taxon>asterids</taxon>
        <taxon>Ericales</taxon>
        <taxon>Ericaceae</taxon>
        <taxon>Ericoideae</taxon>
        <taxon>Rhodoreae</taxon>
        <taxon>Rhododendron</taxon>
    </lineage>
</organism>
<proteinExistence type="predicted"/>
<protein>
    <submittedName>
        <fullName evidence="1">Uncharacterized protein</fullName>
    </submittedName>
</protein>
<evidence type="ECO:0000313" key="1">
    <source>
        <dbReference type="EMBL" id="KAI8538989.1"/>
    </source>
</evidence>
<evidence type="ECO:0000313" key="2">
    <source>
        <dbReference type="Proteomes" id="UP001062846"/>
    </source>
</evidence>
<reference evidence="1" key="1">
    <citation type="submission" date="2022-02" db="EMBL/GenBank/DDBJ databases">
        <title>Plant Genome Project.</title>
        <authorList>
            <person name="Zhang R.-G."/>
        </authorList>
    </citation>
    <scope>NUCLEOTIDE SEQUENCE</scope>
    <source>
        <strain evidence="1">AT1</strain>
    </source>
</reference>